<dbReference type="InterPro" id="IPR010753">
    <property type="entry name" value="DUF1330"/>
</dbReference>
<dbReference type="Gene3D" id="3.30.70.100">
    <property type="match status" value="1"/>
</dbReference>
<dbReference type="Pfam" id="PF07045">
    <property type="entry name" value="DUF1330"/>
    <property type="match status" value="1"/>
</dbReference>
<comment type="caution">
    <text evidence="2">The sequence shown here is derived from an EMBL/GenBank/DDBJ whole genome shotgun (WGS) entry which is preliminary data.</text>
</comment>
<dbReference type="InterPro" id="IPR011008">
    <property type="entry name" value="Dimeric_a/b-barrel"/>
</dbReference>
<sequence>MSVYIIARFKIHDRSEYDKYEAGFSEVFKKFDGKLLSVDEDPTVLMGDWDDTRSVIIEFPSKKSALAWMTSDEYQAISKHRNAGSTANSILVKGLE</sequence>
<feature type="domain" description="DUF1330" evidence="1">
    <location>
        <begin position="2"/>
        <end position="95"/>
    </location>
</feature>
<protein>
    <submittedName>
        <fullName evidence="2">DUF1330 domain-containing protein</fullName>
    </submittedName>
</protein>
<dbReference type="OrthoDB" id="516779at2"/>
<dbReference type="Proteomes" id="UP000295554">
    <property type="component" value="Unassembled WGS sequence"/>
</dbReference>
<accession>A0A4R5LR30</accession>
<organism evidence="2 3">
    <name type="scientific">Seongchinamella unica</name>
    <dbReference type="NCBI Taxonomy" id="2547392"/>
    <lineage>
        <taxon>Bacteria</taxon>
        <taxon>Pseudomonadati</taxon>
        <taxon>Pseudomonadota</taxon>
        <taxon>Gammaproteobacteria</taxon>
        <taxon>Cellvibrionales</taxon>
        <taxon>Halieaceae</taxon>
        <taxon>Seongchinamella</taxon>
    </lineage>
</organism>
<name>A0A4R5LR30_9GAMM</name>
<dbReference type="EMBL" id="SMSE01000002">
    <property type="protein sequence ID" value="TDG13309.1"/>
    <property type="molecule type" value="Genomic_DNA"/>
</dbReference>
<dbReference type="PANTHER" id="PTHR41521:SF4">
    <property type="entry name" value="BLR0684 PROTEIN"/>
    <property type="match status" value="1"/>
</dbReference>
<dbReference type="AlphaFoldDB" id="A0A4R5LR30"/>
<proteinExistence type="predicted"/>
<dbReference type="SUPFAM" id="SSF54909">
    <property type="entry name" value="Dimeric alpha+beta barrel"/>
    <property type="match status" value="1"/>
</dbReference>
<dbReference type="RefSeq" id="WP_133211160.1">
    <property type="nucleotide sequence ID" value="NZ_SMSE01000002.1"/>
</dbReference>
<keyword evidence="3" id="KW-1185">Reference proteome</keyword>
<gene>
    <name evidence="2" type="ORF">E2F43_07120</name>
</gene>
<dbReference type="PANTHER" id="PTHR41521">
    <property type="match status" value="1"/>
</dbReference>
<evidence type="ECO:0000259" key="1">
    <source>
        <dbReference type="Pfam" id="PF07045"/>
    </source>
</evidence>
<evidence type="ECO:0000313" key="3">
    <source>
        <dbReference type="Proteomes" id="UP000295554"/>
    </source>
</evidence>
<evidence type="ECO:0000313" key="2">
    <source>
        <dbReference type="EMBL" id="TDG13309.1"/>
    </source>
</evidence>
<reference evidence="2 3" key="1">
    <citation type="submission" date="2019-03" db="EMBL/GenBank/DDBJ databases">
        <title>Seongchinamella monodicae gen. nov., sp. nov., a novel member of the Gammaproteobacteria isolated from a tidal mudflat of beach.</title>
        <authorList>
            <person name="Yang H.G."/>
            <person name="Kang J.W."/>
            <person name="Lee S.D."/>
        </authorList>
    </citation>
    <scope>NUCLEOTIDE SEQUENCE [LARGE SCALE GENOMIC DNA]</scope>
    <source>
        <strain evidence="2 3">GH4-78</strain>
    </source>
</reference>